<dbReference type="EMBL" id="JAPDRL010000021">
    <property type="protein sequence ID" value="KAJ9666210.1"/>
    <property type="molecule type" value="Genomic_DNA"/>
</dbReference>
<dbReference type="Proteomes" id="UP001172684">
    <property type="component" value="Unassembled WGS sequence"/>
</dbReference>
<feature type="compositionally biased region" description="Basic and acidic residues" evidence="1">
    <location>
        <begin position="501"/>
        <end position="513"/>
    </location>
</feature>
<feature type="compositionally biased region" description="Polar residues" evidence="1">
    <location>
        <begin position="834"/>
        <end position="845"/>
    </location>
</feature>
<feature type="compositionally biased region" description="Polar residues" evidence="1">
    <location>
        <begin position="594"/>
        <end position="615"/>
    </location>
</feature>
<name>A0ABQ9NUX3_9PEZI</name>
<gene>
    <name evidence="2" type="ORF">H2201_003644</name>
</gene>
<feature type="compositionally biased region" description="Polar residues" evidence="1">
    <location>
        <begin position="784"/>
        <end position="822"/>
    </location>
</feature>
<feature type="compositionally biased region" description="Polar residues" evidence="1">
    <location>
        <begin position="891"/>
        <end position="909"/>
    </location>
</feature>
<feature type="region of interest" description="Disordered" evidence="1">
    <location>
        <begin position="213"/>
        <end position="236"/>
    </location>
</feature>
<feature type="compositionally biased region" description="Polar residues" evidence="1">
    <location>
        <begin position="1010"/>
        <end position="1019"/>
    </location>
</feature>
<feature type="compositionally biased region" description="Low complexity" evidence="1">
    <location>
        <begin position="1292"/>
        <end position="1301"/>
    </location>
</feature>
<feature type="compositionally biased region" description="Acidic residues" evidence="1">
    <location>
        <begin position="730"/>
        <end position="750"/>
    </location>
</feature>
<protein>
    <submittedName>
        <fullName evidence="2">Uncharacterized protein</fullName>
    </submittedName>
</protein>
<feature type="compositionally biased region" description="Low complexity" evidence="1">
    <location>
        <begin position="875"/>
        <end position="886"/>
    </location>
</feature>
<sequence length="1385" mass="146681">MFHRRRASSNPPRTNAPPPAAATLAASQAFLKNAPSNASLSSAAAAAALRSHTTSPEPIGNLQTKRTARRGSLSSQAGNGVGRGTLQRNNSSGSMTERTFRTDSPKNTPPVPAIPQHVRASSVEPPPLRVNSPTARGGRGVSVDRGMRRASAQPYGTRANGLSEVSELERDGSQPSVNFSYPRVNQASPPPSPRISSGRTGYSGWYTEPIASGAAPRAELTSRTPQSNTLPPNEVSSIQQAIQDAANKPVGKKKQKVVPGEQGSYLATGSMVAKPTGTAIQGDSTEIHGHLAPSANTGRKLETDQGARTPNRATSTSLAPGKSYAPPLQRQRSSSLTVPARSVAETNAKGAGRTERAMSLSPSRSTHFAAAPELLSGIKHQPPPRSLSPAKSALKHSPSSSARNGSPVTSLSTGKPRAPPSDVSDTMSDDGVRSKKKKGARVSFDEDTVGPERGEDSPTSSRGGGMESSRWSGTTAAANEQDYGLKPMPALPSFGSIRSQRRQEEPEMIEKVTETAPSSMSTSISTLAEPMGPSSDHALGGIFARDYATKQATEPKSRSAEPTNAASFSTTQAPATISADSSSSTFDSDQSRDNTGSKPSPQVEPQRSSSVSSHTLAFAASIVGGAESKTPRDDAIPSISLEPPTPKAEEYQEEPDYVMPGGWDEDAFHRARTGPVETKQWITEPTAEPKPSTTSAPEPVAVEAAQSTVTDIPTARPRPGRQLTAVTEEGSSDDDDSIYSDAEENLDEDDRGFASLNAIANSPVAPSSPRMAISTPPDSPVTAGPTQQGRLSNWMPGQSVESSPSDTAEDWNQSRAYWSSLNEQRKQQLEQEALTASSPSVQPAISQPALSEPASSEPSQASPAPKPKKKMNVVAQQSSSAPLAAPKVSGPRSQQQSQPKASAMRQSMRTPFEPTAAEQPATHMRKSMRGDDNARTMRGGNTMRTSMRSAEPETGRPASPPPQPPAARGALQKKNIPLAPTMRSIPPPQTATAAKNRASAMPALGRTMSDDSVASASSFRKQRRRTSDTSNSGRYSMKRSMRGSSQPAPIEQRPVSPTPPPTKSSRFSIRSLSPTGSFMRRPMTGSAIRASLDTGAPTLRQQTAKPEKTTKLPGFGKSSKPKAPAPKPASEYKSRFGDSSDEEDARPTFRSRFADSDDEDDAPVPTGLTPVRGIPRRAGDEDRESTDLSDEESDSERRPKQHPPVPTSAEISQAAAARPMTNGNPQGAALASGSLRTSDKTAELPNGFPGNKPKPKRGFFGMGKKKAASEPLGRPITPVNAKQMADNAMAQSPSGAASPRSPRLHRRNTPTMQRMESDTWPLPAPPAIGGEERPATADGAPVVAKPQRPEMGTRRSTYDEKGNVLGRNGKKKKFQFLRKAFRLDD</sequence>
<comment type="caution">
    <text evidence="2">The sequence shown here is derived from an EMBL/GenBank/DDBJ whole genome shotgun (WGS) entry which is preliminary data.</text>
</comment>
<evidence type="ECO:0000256" key="1">
    <source>
        <dbReference type="SAM" id="MobiDB-lite"/>
    </source>
</evidence>
<feature type="region of interest" description="Disordered" evidence="1">
    <location>
        <begin position="1"/>
        <end position="22"/>
    </location>
</feature>
<feature type="compositionally biased region" description="Low complexity" evidence="1">
    <location>
        <begin position="578"/>
        <end position="588"/>
    </location>
</feature>
<accession>A0ABQ9NUX3</accession>
<proteinExistence type="predicted"/>
<reference evidence="2" key="1">
    <citation type="submission" date="2022-10" db="EMBL/GenBank/DDBJ databases">
        <title>Culturing micro-colonial fungi from biological soil crusts in the Mojave desert and describing Neophaeococcomyces mojavensis, and introducing the new genera and species Taxawa tesnikishii.</title>
        <authorList>
            <person name="Kurbessoian T."/>
            <person name="Stajich J.E."/>
        </authorList>
    </citation>
    <scope>NUCLEOTIDE SEQUENCE</scope>
    <source>
        <strain evidence="2">TK_1</strain>
    </source>
</reference>
<feature type="compositionally biased region" description="Polar residues" evidence="1">
    <location>
        <begin position="397"/>
        <end position="413"/>
    </location>
</feature>
<feature type="compositionally biased region" description="Low complexity" evidence="1">
    <location>
        <begin position="846"/>
        <end position="863"/>
    </location>
</feature>
<feature type="region of interest" description="Disordered" evidence="1">
    <location>
        <begin position="36"/>
        <end position="201"/>
    </location>
</feature>
<feature type="compositionally biased region" description="Polar residues" evidence="1">
    <location>
        <begin position="515"/>
        <end position="526"/>
    </location>
</feature>
<feature type="compositionally biased region" description="Polar residues" evidence="1">
    <location>
        <begin position="86"/>
        <end position="97"/>
    </location>
</feature>
<feature type="compositionally biased region" description="Acidic residues" evidence="1">
    <location>
        <begin position="1181"/>
        <end position="1194"/>
    </location>
</feature>
<feature type="compositionally biased region" description="Polar residues" evidence="1">
    <location>
        <begin position="469"/>
        <end position="478"/>
    </location>
</feature>
<evidence type="ECO:0000313" key="2">
    <source>
        <dbReference type="EMBL" id="KAJ9666210.1"/>
    </source>
</evidence>
<feature type="compositionally biased region" description="Polar residues" evidence="1">
    <location>
        <begin position="221"/>
        <end position="236"/>
    </location>
</feature>
<feature type="compositionally biased region" description="Polar residues" evidence="1">
    <location>
        <begin position="173"/>
        <end position="187"/>
    </location>
</feature>
<feature type="compositionally biased region" description="Polar residues" evidence="1">
    <location>
        <begin position="306"/>
        <end position="318"/>
    </location>
</feature>
<feature type="compositionally biased region" description="Basic and acidic residues" evidence="1">
    <location>
        <begin position="1347"/>
        <end position="1362"/>
    </location>
</feature>
<feature type="region of interest" description="Disordered" evidence="1">
    <location>
        <begin position="276"/>
        <end position="1366"/>
    </location>
</feature>
<feature type="compositionally biased region" description="Polar residues" evidence="1">
    <location>
        <begin position="560"/>
        <end position="575"/>
    </location>
</feature>
<organism evidence="2 3">
    <name type="scientific">Coniosporium apollinis</name>
    <dbReference type="NCBI Taxonomy" id="61459"/>
    <lineage>
        <taxon>Eukaryota</taxon>
        <taxon>Fungi</taxon>
        <taxon>Dikarya</taxon>
        <taxon>Ascomycota</taxon>
        <taxon>Pezizomycotina</taxon>
        <taxon>Dothideomycetes</taxon>
        <taxon>Dothideomycetes incertae sedis</taxon>
        <taxon>Coniosporium</taxon>
    </lineage>
</organism>
<keyword evidence="3" id="KW-1185">Reference proteome</keyword>
<feature type="compositionally biased region" description="Polar residues" evidence="1">
    <location>
        <begin position="51"/>
        <end position="65"/>
    </location>
</feature>
<feature type="compositionally biased region" description="Polar residues" evidence="1">
    <location>
        <begin position="1066"/>
        <end position="1076"/>
    </location>
</feature>
<evidence type="ECO:0000313" key="3">
    <source>
        <dbReference type="Proteomes" id="UP001172684"/>
    </source>
</evidence>
<feature type="compositionally biased region" description="Low complexity" evidence="1">
    <location>
        <begin position="36"/>
        <end position="49"/>
    </location>
</feature>